<dbReference type="InterPro" id="IPR036188">
    <property type="entry name" value="FAD/NAD-bd_sf"/>
</dbReference>
<name>A0A399J7G8_9RHOB</name>
<feature type="domain" description="FAD dependent oxidoreductase" evidence="2">
    <location>
        <begin position="36"/>
        <end position="389"/>
    </location>
</feature>
<dbReference type="Gene3D" id="3.30.9.10">
    <property type="entry name" value="D-Amino Acid Oxidase, subunit A, domain 2"/>
    <property type="match status" value="1"/>
</dbReference>
<sequence length="434" mass="46673">MFDLPVARPTWPDSLWKATAGARDASPVLQGDMRADVTVIGAGFTGLRCALALAEAGSRVVVLDAGDVGWGASGRNGGQVNPMLPHNTPAMLHKILGATYFDRLTQASLTSADELFALIRQYGIACKPRQAGWLRVNHNATARRNAEAGVKAWNTFGAGMYHVDGPELERISGSRAYASGVVTPRGGAVQPLMLARGVASAAIARGTQIFGQSPVTALRKDGDVWRATTPGGSVTSDWVVVATNGYSGELLPGLAASVLPLTPIQIATEPLPDEVVDSILPEGHTISDSRRVIMYARREADNRMVYGGVGKPRRDGTFDGFDWLIRDAERVFPQLKGQRWRYRWGGQVAVTDDHLPHLHEPRSGMLVGLGYNGRGVALSHVMGRVMAERILGADPAALPFPVTQARAFPLGRTKRLGLATAVRLMKLMDYLETR</sequence>
<dbReference type="RefSeq" id="WP_119397418.1">
    <property type="nucleotide sequence ID" value="NZ_QWJJ01000002.1"/>
</dbReference>
<comment type="caution">
    <text evidence="3">The sequence shown here is derived from an EMBL/GenBank/DDBJ whole genome shotgun (WGS) entry which is preliminary data.</text>
</comment>
<evidence type="ECO:0000313" key="3">
    <source>
        <dbReference type="EMBL" id="RII40179.1"/>
    </source>
</evidence>
<protein>
    <submittedName>
        <fullName evidence="3">FAD-binding oxidoreductase</fullName>
    </submittedName>
</protein>
<reference evidence="3 4" key="1">
    <citation type="submission" date="2018-08" db="EMBL/GenBank/DDBJ databases">
        <title>Pseudooceanicola sediminis CY03 in the family Rhodobacteracea.</title>
        <authorList>
            <person name="Zhang Y.-J."/>
        </authorList>
    </citation>
    <scope>NUCLEOTIDE SEQUENCE [LARGE SCALE GENOMIC DNA]</scope>
    <source>
        <strain evidence="3 4">CY03</strain>
    </source>
</reference>
<organism evidence="3 4">
    <name type="scientific">Pseudooceanicola sediminis</name>
    <dbReference type="NCBI Taxonomy" id="2211117"/>
    <lineage>
        <taxon>Bacteria</taxon>
        <taxon>Pseudomonadati</taxon>
        <taxon>Pseudomonadota</taxon>
        <taxon>Alphaproteobacteria</taxon>
        <taxon>Rhodobacterales</taxon>
        <taxon>Paracoccaceae</taxon>
        <taxon>Pseudooceanicola</taxon>
    </lineage>
</organism>
<dbReference type="Proteomes" id="UP000265848">
    <property type="component" value="Unassembled WGS sequence"/>
</dbReference>
<proteinExistence type="predicted"/>
<dbReference type="GO" id="GO:0005737">
    <property type="term" value="C:cytoplasm"/>
    <property type="evidence" value="ECO:0007669"/>
    <property type="project" value="TreeGrafter"/>
</dbReference>
<keyword evidence="1" id="KW-0560">Oxidoreductase</keyword>
<dbReference type="EMBL" id="QWJJ01000002">
    <property type="protein sequence ID" value="RII40179.1"/>
    <property type="molecule type" value="Genomic_DNA"/>
</dbReference>
<dbReference type="Pfam" id="PF01266">
    <property type="entry name" value="DAO"/>
    <property type="match status" value="1"/>
</dbReference>
<dbReference type="GO" id="GO:0016491">
    <property type="term" value="F:oxidoreductase activity"/>
    <property type="evidence" value="ECO:0007669"/>
    <property type="project" value="UniProtKB-KW"/>
</dbReference>
<dbReference type="PANTHER" id="PTHR13847:SF281">
    <property type="entry name" value="FAD DEPENDENT OXIDOREDUCTASE DOMAIN-CONTAINING PROTEIN"/>
    <property type="match status" value="1"/>
</dbReference>
<keyword evidence="4" id="KW-1185">Reference proteome</keyword>
<dbReference type="InterPro" id="IPR006076">
    <property type="entry name" value="FAD-dep_OxRdtase"/>
</dbReference>
<evidence type="ECO:0000313" key="4">
    <source>
        <dbReference type="Proteomes" id="UP000265848"/>
    </source>
</evidence>
<evidence type="ECO:0000256" key="1">
    <source>
        <dbReference type="ARBA" id="ARBA00023002"/>
    </source>
</evidence>
<dbReference type="Gene3D" id="3.50.50.60">
    <property type="entry name" value="FAD/NAD(P)-binding domain"/>
    <property type="match status" value="1"/>
</dbReference>
<gene>
    <name evidence="3" type="ORF">DL237_02310</name>
</gene>
<dbReference type="OrthoDB" id="9806601at2"/>
<dbReference type="SUPFAM" id="SSF51905">
    <property type="entry name" value="FAD/NAD(P)-binding domain"/>
    <property type="match status" value="1"/>
</dbReference>
<accession>A0A399J7G8</accession>
<dbReference type="PANTHER" id="PTHR13847">
    <property type="entry name" value="SARCOSINE DEHYDROGENASE-RELATED"/>
    <property type="match status" value="1"/>
</dbReference>
<dbReference type="AlphaFoldDB" id="A0A399J7G8"/>
<evidence type="ECO:0000259" key="2">
    <source>
        <dbReference type="Pfam" id="PF01266"/>
    </source>
</evidence>